<dbReference type="Proteomes" id="UP000708208">
    <property type="component" value="Unassembled WGS sequence"/>
</dbReference>
<accession>A0A8J2NRX1</accession>
<proteinExistence type="predicted"/>
<gene>
    <name evidence="3" type="ORF">AFUS01_LOCUS2252</name>
</gene>
<feature type="chain" id="PRO_5035178346" evidence="2">
    <location>
        <begin position="29"/>
        <end position="119"/>
    </location>
</feature>
<reference evidence="3" key="1">
    <citation type="submission" date="2021-06" db="EMBL/GenBank/DDBJ databases">
        <authorList>
            <person name="Hodson N. C."/>
            <person name="Mongue J. A."/>
            <person name="Jaron S. K."/>
        </authorList>
    </citation>
    <scope>NUCLEOTIDE SEQUENCE</scope>
</reference>
<evidence type="ECO:0000256" key="2">
    <source>
        <dbReference type="SAM" id="SignalP"/>
    </source>
</evidence>
<feature type="compositionally biased region" description="Basic and acidic residues" evidence="1">
    <location>
        <begin position="48"/>
        <end position="59"/>
    </location>
</feature>
<comment type="caution">
    <text evidence="3">The sequence shown here is derived from an EMBL/GenBank/DDBJ whole genome shotgun (WGS) entry which is preliminary data.</text>
</comment>
<evidence type="ECO:0000313" key="3">
    <source>
        <dbReference type="EMBL" id="CAG7673193.1"/>
    </source>
</evidence>
<feature type="region of interest" description="Disordered" evidence="1">
    <location>
        <begin position="48"/>
        <end position="74"/>
    </location>
</feature>
<feature type="signal peptide" evidence="2">
    <location>
        <begin position="1"/>
        <end position="28"/>
    </location>
</feature>
<keyword evidence="2" id="KW-0732">Signal</keyword>
<evidence type="ECO:0000313" key="4">
    <source>
        <dbReference type="Proteomes" id="UP000708208"/>
    </source>
</evidence>
<name>A0A8J2NRX1_9HEXA</name>
<evidence type="ECO:0000256" key="1">
    <source>
        <dbReference type="SAM" id="MobiDB-lite"/>
    </source>
</evidence>
<protein>
    <submittedName>
        <fullName evidence="3">Uncharacterized protein</fullName>
    </submittedName>
</protein>
<dbReference type="EMBL" id="CAJVCH010012792">
    <property type="protein sequence ID" value="CAG7673193.1"/>
    <property type="molecule type" value="Genomic_DNA"/>
</dbReference>
<dbReference type="AlphaFoldDB" id="A0A8J2NRX1"/>
<sequence length="119" mass="13291">MRCCNITSTWFTKLILSIVIIFPGRSLTYPSSLQEESLLNSDYKQIADTRSTEQSRDDSNFFSSPGESSGGEGAILSVQTATTRSNDDGLFSSPHLNRREPFLISLKHFLLDQIRGEGR</sequence>
<keyword evidence="4" id="KW-1185">Reference proteome</keyword>
<organism evidence="3 4">
    <name type="scientific">Allacma fusca</name>
    <dbReference type="NCBI Taxonomy" id="39272"/>
    <lineage>
        <taxon>Eukaryota</taxon>
        <taxon>Metazoa</taxon>
        <taxon>Ecdysozoa</taxon>
        <taxon>Arthropoda</taxon>
        <taxon>Hexapoda</taxon>
        <taxon>Collembola</taxon>
        <taxon>Symphypleona</taxon>
        <taxon>Sminthuridae</taxon>
        <taxon>Allacma</taxon>
    </lineage>
</organism>